<keyword evidence="2" id="KW-1185">Reference proteome</keyword>
<dbReference type="Proteomes" id="UP000824881">
    <property type="component" value="Unassembled WGS sequence"/>
</dbReference>
<proteinExistence type="predicted"/>
<evidence type="ECO:0000313" key="1">
    <source>
        <dbReference type="EMBL" id="KAG9223832.1"/>
    </source>
</evidence>
<accession>A0ACB7J068</accession>
<comment type="caution">
    <text evidence="1">The sequence shown here is derived from an EMBL/GenBank/DDBJ whole genome shotgun (WGS) entry which is preliminary data.</text>
</comment>
<evidence type="ECO:0000313" key="2">
    <source>
        <dbReference type="Proteomes" id="UP000824881"/>
    </source>
</evidence>
<organism evidence="1 2">
    <name type="scientific">Pleurotus cornucopiae</name>
    <name type="common">Cornucopia mushroom</name>
    <dbReference type="NCBI Taxonomy" id="5321"/>
    <lineage>
        <taxon>Eukaryota</taxon>
        <taxon>Fungi</taxon>
        <taxon>Dikarya</taxon>
        <taxon>Basidiomycota</taxon>
        <taxon>Agaricomycotina</taxon>
        <taxon>Agaricomycetes</taxon>
        <taxon>Agaricomycetidae</taxon>
        <taxon>Agaricales</taxon>
        <taxon>Pleurotineae</taxon>
        <taxon>Pleurotaceae</taxon>
        <taxon>Pleurotus</taxon>
    </lineage>
</organism>
<reference evidence="1 2" key="1">
    <citation type="journal article" date="2021" name="Appl. Environ. Microbiol.">
        <title>Genetic linkage and physical mapping for an oyster mushroom Pleurotus cornucopiae and QTL analysis for the trait cap color.</title>
        <authorList>
            <person name="Zhang Y."/>
            <person name="Gao W."/>
            <person name="Sonnenberg A."/>
            <person name="Chen Q."/>
            <person name="Zhang J."/>
            <person name="Huang C."/>
        </authorList>
    </citation>
    <scope>NUCLEOTIDE SEQUENCE [LARGE SCALE GENOMIC DNA]</scope>
    <source>
        <strain evidence="1">CCMSSC00406</strain>
    </source>
</reference>
<name>A0ACB7J068_PLECO</name>
<gene>
    <name evidence="1" type="ORF">CCMSSC00406_0007694</name>
</gene>
<sequence length="335" mass="37353">MGGFVTHLGQDSGTTRSVNLNDVSFTHANFWPNVNVAEIKDKSNSDSFTKTFVVWQTMWFVIQLATRVVEGLAVTELEIMTLAYAILCALLYGLWWNKPYDVQTPIDVTPKQPMSVIAPPVSPEQFQRGGLPLFASAATPVLSNSESSATAESQPNPRQKSVFHHVLSEDWIMLLDKIIFGGTDSSKRGTDDDFSERKLEPSERAVVRVLFIASATIFGAIHCIPWNFQFPTTLERVLWISSASFIAVAPLILGIMSAVTSQLLSHKDLRGKLVLNSRRIVIVMVTRMLQFIHLILVVTYCLARFVSIIQAFVLLRDLPPSAVQSITWSRLIPHI</sequence>
<dbReference type="EMBL" id="WQMT02000004">
    <property type="protein sequence ID" value="KAG9223832.1"/>
    <property type="molecule type" value="Genomic_DNA"/>
</dbReference>
<protein>
    <submittedName>
        <fullName evidence="1">Uncharacterized protein</fullName>
    </submittedName>
</protein>